<gene>
    <name evidence="10" type="ORF">FC56_GL001337</name>
</gene>
<dbReference type="PROSITE" id="PS50928">
    <property type="entry name" value="ABC_TM1"/>
    <property type="match status" value="1"/>
</dbReference>
<dbReference type="STRING" id="1423802.FC56_GL001337"/>
<evidence type="ECO:0000313" key="10">
    <source>
        <dbReference type="EMBL" id="KRM94383.1"/>
    </source>
</evidence>
<organism evidence="10 11">
    <name type="scientific">Lentilactobacillus senioris DSM 24302 = JCM 17472</name>
    <dbReference type="NCBI Taxonomy" id="1423802"/>
    <lineage>
        <taxon>Bacteria</taxon>
        <taxon>Bacillati</taxon>
        <taxon>Bacillota</taxon>
        <taxon>Bacilli</taxon>
        <taxon>Lactobacillales</taxon>
        <taxon>Lactobacillaceae</taxon>
        <taxon>Lentilactobacillus</taxon>
    </lineage>
</organism>
<dbReference type="InterPro" id="IPR035906">
    <property type="entry name" value="MetI-like_sf"/>
</dbReference>
<protein>
    <submittedName>
        <fullName evidence="10">ABC-type amino acid transport system, permease component</fullName>
    </submittedName>
</protein>
<dbReference type="EMBL" id="AYZR01000004">
    <property type="protein sequence ID" value="KRM94383.1"/>
    <property type="molecule type" value="Genomic_DNA"/>
</dbReference>
<keyword evidence="4 8" id="KW-0812">Transmembrane</keyword>
<feature type="domain" description="ABC transmembrane type-1" evidence="9">
    <location>
        <begin position="30"/>
        <end position="215"/>
    </location>
</feature>
<dbReference type="InterPro" id="IPR000515">
    <property type="entry name" value="MetI-like"/>
</dbReference>
<dbReference type="GO" id="GO:0043190">
    <property type="term" value="C:ATP-binding cassette (ABC) transporter complex"/>
    <property type="evidence" value="ECO:0007669"/>
    <property type="project" value="InterPro"/>
</dbReference>
<keyword evidence="2 8" id="KW-0813">Transport</keyword>
<dbReference type="PATRIC" id="fig|1423802.4.peg.1356"/>
<evidence type="ECO:0000256" key="3">
    <source>
        <dbReference type="ARBA" id="ARBA00022475"/>
    </source>
</evidence>
<dbReference type="Proteomes" id="UP000051256">
    <property type="component" value="Unassembled WGS sequence"/>
</dbReference>
<comment type="subcellular location">
    <subcellularLocation>
        <location evidence="1 8">Cell membrane</location>
        <topology evidence="1 8">Multi-pass membrane protein</topology>
    </subcellularLocation>
</comment>
<dbReference type="GO" id="GO:0022857">
    <property type="term" value="F:transmembrane transporter activity"/>
    <property type="evidence" value="ECO:0007669"/>
    <property type="project" value="InterPro"/>
</dbReference>
<feature type="transmembrane region" description="Helical" evidence="8">
    <location>
        <begin position="163"/>
        <end position="184"/>
    </location>
</feature>
<dbReference type="NCBIfam" id="TIGR01726">
    <property type="entry name" value="HEQRo_perm_3TM"/>
    <property type="match status" value="1"/>
</dbReference>
<dbReference type="PANTHER" id="PTHR30614:SF0">
    <property type="entry name" value="L-CYSTINE TRANSPORT SYSTEM PERMEASE PROTEIN TCYL"/>
    <property type="match status" value="1"/>
</dbReference>
<dbReference type="PANTHER" id="PTHR30614">
    <property type="entry name" value="MEMBRANE COMPONENT OF AMINO ACID ABC TRANSPORTER"/>
    <property type="match status" value="1"/>
</dbReference>
<feature type="transmembrane region" description="Helical" evidence="8">
    <location>
        <begin position="196"/>
        <end position="217"/>
    </location>
</feature>
<accession>A0A0R2CRE3</accession>
<dbReference type="CDD" id="cd06261">
    <property type="entry name" value="TM_PBP2"/>
    <property type="match status" value="1"/>
</dbReference>
<dbReference type="AlphaFoldDB" id="A0A0R2CRE3"/>
<dbReference type="InterPro" id="IPR010065">
    <property type="entry name" value="AA_ABC_transptr_permease_3TM"/>
</dbReference>
<feature type="transmembrane region" description="Helical" evidence="8">
    <location>
        <begin position="97"/>
        <end position="114"/>
    </location>
</feature>
<evidence type="ECO:0000313" key="11">
    <source>
        <dbReference type="Proteomes" id="UP000051256"/>
    </source>
</evidence>
<evidence type="ECO:0000256" key="2">
    <source>
        <dbReference type="ARBA" id="ARBA00022448"/>
    </source>
</evidence>
<evidence type="ECO:0000256" key="1">
    <source>
        <dbReference type="ARBA" id="ARBA00004651"/>
    </source>
</evidence>
<evidence type="ECO:0000256" key="5">
    <source>
        <dbReference type="ARBA" id="ARBA00022970"/>
    </source>
</evidence>
<dbReference type="RefSeq" id="WP_056977576.1">
    <property type="nucleotide sequence ID" value="NZ_AYZR01000004.1"/>
</dbReference>
<name>A0A0R2CRE3_9LACO</name>
<evidence type="ECO:0000256" key="7">
    <source>
        <dbReference type="ARBA" id="ARBA00023136"/>
    </source>
</evidence>
<dbReference type="Pfam" id="PF00528">
    <property type="entry name" value="BPD_transp_1"/>
    <property type="match status" value="1"/>
</dbReference>
<dbReference type="InterPro" id="IPR043429">
    <property type="entry name" value="ArtM/GltK/GlnP/TcyL/YhdX-like"/>
</dbReference>
<reference evidence="10 11" key="1">
    <citation type="journal article" date="2015" name="Genome Announc.">
        <title>Expanding the biotechnology potential of lactobacilli through comparative genomics of 213 strains and associated genera.</title>
        <authorList>
            <person name="Sun Z."/>
            <person name="Harris H.M."/>
            <person name="McCann A."/>
            <person name="Guo C."/>
            <person name="Argimon S."/>
            <person name="Zhang W."/>
            <person name="Yang X."/>
            <person name="Jeffery I.B."/>
            <person name="Cooney J.C."/>
            <person name="Kagawa T.F."/>
            <person name="Liu W."/>
            <person name="Song Y."/>
            <person name="Salvetti E."/>
            <person name="Wrobel A."/>
            <person name="Rasinkangas P."/>
            <person name="Parkhill J."/>
            <person name="Rea M.C."/>
            <person name="O'Sullivan O."/>
            <person name="Ritari J."/>
            <person name="Douillard F.P."/>
            <person name="Paul Ross R."/>
            <person name="Yang R."/>
            <person name="Briner A.E."/>
            <person name="Felis G.E."/>
            <person name="de Vos W.M."/>
            <person name="Barrangou R."/>
            <person name="Klaenhammer T.R."/>
            <person name="Caufield P.W."/>
            <person name="Cui Y."/>
            <person name="Zhang H."/>
            <person name="O'Toole P.W."/>
        </authorList>
    </citation>
    <scope>NUCLEOTIDE SEQUENCE [LARGE SCALE GENOMIC DNA]</scope>
    <source>
        <strain evidence="10 11">DSM 24302</strain>
    </source>
</reference>
<dbReference type="Gene3D" id="1.10.3720.10">
    <property type="entry name" value="MetI-like"/>
    <property type="match status" value="1"/>
</dbReference>
<evidence type="ECO:0000259" key="9">
    <source>
        <dbReference type="PROSITE" id="PS50928"/>
    </source>
</evidence>
<keyword evidence="7 8" id="KW-0472">Membrane</keyword>
<feature type="transmembrane region" description="Helical" evidence="8">
    <location>
        <begin position="72"/>
        <end position="91"/>
    </location>
</feature>
<comment type="similarity">
    <text evidence="8">Belongs to the binding-protein-dependent transport system permease family.</text>
</comment>
<evidence type="ECO:0000256" key="8">
    <source>
        <dbReference type="RuleBase" id="RU363032"/>
    </source>
</evidence>
<dbReference type="SUPFAM" id="SSF161098">
    <property type="entry name" value="MetI-like"/>
    <property type="match status" value="1"/>
</dbReference>
<comment type="caution">
    <text evidence="10">The sequence shown here is derived from an EMBL/GenBank/DDBJ whole genome shotgun (WGS) entry which is preliminary data.</text>
</comment>
<evidence type="ECO:0000256" key="6">
    <source>
        <dbReference type="ARBA" id="ARBA00022989"/>
    </source>
</evidence>
<keyword evidence="5" id="KW-0029">Amino-acid transport</keyword>
<feature type="transmembrane region" description="Helical" evidence="8">
    <location>
        <begin position="25"/>
        <end position="51"/>
    </location>
</feature>
<keyword evidence="6 8" id="KW-1133">Transmembrane helix</keyword>
<dbReference type="GO" id="GO:0006865">
    <property type="term" value="P:amino acid transport"/>
    <property type="evidence" value="ECO:0007669"/>
    <property type="project" value="UniProtKB-KW"/>
</dbReference>
<sequence>MNDILTHLSIPNFFNAPLAWHSLPFILSGLPMTIELTIVSFIGQIILGTLLTLGQMSHYKWLHWLSRTYISFMRGTPILVLLFLIYFGLPYTGWRVAAFPAAAAAFILNGAAYVSEIFRSSLLGIDEGQWVAAQSLGMTHFVTMRDIILPQAMRTSIPAMGNVILDLFKGTSLAAMITVTEMFMNAKIIGGDNFDYMTVYLEIALIYWACCSIITAGQNHLERYVNRNMVNQH</sequence>
<keyword evidence="11" id="KW-1185">Reference proteome</keyword>
<evidence type="ECO:0000256" key="4">
    <source>
        <dbReference type="ARBA" id="ARBA00022692"/>
    </source>
</evidence>
<proteinExistence type="inferred from homology"/>
<keyword evidence="3" id="KW-1003">Cell membrane</keyword>
<dbReference type="FunFam" id="1.10.3720.10:FF:000006">
    <property type="entry name" value="Glutamate/aspartate ABC transporter, permease protein GltK"/>
    <property type="match status" value="1"/>
</dbReference>